<evidence type="ECO:0000313" key="1">
    <source>
        <dbReference type="EMBL" id="QHT75970.1"/>
    </source>
</evidence>
<name>A0A6C0H6G0_9ZZZZ</name>
<proteinExistence type="predicted"/>
<dbReference type="EMBL" id="MN739885">
    <property type="protein sequence ID" value="QHT75970.1"/>
    <property type="molecule type" value="Genomic_DNA"/>
</dbReference>
<organism evidence="1">
    <name type="scientific">viral metagenome</name>
    <dbReference type="NCBI Taxonomy" id="1070528"/>
    <lineage>
        <taxon>unclassified sequences</taxon>
        <taxon>metagenomes</taxon>
        <taxon>organismal metagenomes</taxon>
    </lineage>
</organism>
<dbReference type="AlphaFoldDB" id="A0A6C0H6G0"/>
<sequence length="98" mass="11770">MYNNKMERLKIVLEIVNKLKNYKCPNGTIINLYNENLCYFIKELKEIFNKYIKQDEDNVVDYKGVLYFQEINKNIEYFLPCKKNVESLFVIKSNTQGL</sequence>
<reference evidence="1" key="1">
    <citation type="journal article" date="2020" name="Nature">
        <title>Giant virus diversity and host interactions through global metagenomics.</title>
        <authorList>
            <person name="Schulz F."/>
            <person name="Roux S."/>
            <person name="Paez-Espino D."/>
            <person name="Jungbluth S."/>
            <person name="Walsh D.A."/>
            <person name="Denef V.J."/>
            <person name="McMahon K.D."/>
            <person name="Konstantinidis K.T."/>
            <person name="Eloe-Fadrosh E.A."/>
            <person name="Kyrpides N.C."/>
            <person name="Woyke T."/>
        </authorList>
    </citation>
    <scope>NUCLEOTIDE SEQUENCE</scope>
    <source>
        <strain evidence="1">GVMAG-M-3300023179-71</strain>
    </source>
</reference>
<protein>
    <submittedName>
        <fullName evidence="1">Uncharacterized protein</fullName>
    </submittedName>
</protein>
<accession>A0A6C0H6G0</accession>